<protein>
    <submittedName>
        <fullName evidence="3">(pine wood nematode) hypothetical protein</fullName>
    </submittedName>
</protein>
<evidence type="ECO:0000313" key="5">
    <source>
        <dbReference type="Proteomes" id="UP000659654"/>
    </source>
</evidence>
<dbReference type="WBParaSite" id="BXY_0605200.1">
    <property type="protein sequence ID" value="BXY_0605200.1"/>
    <property type="gene ID" value="BXY_0605200"/>
</dbReference>
<reference evidence="3" key="2">
    <citation type="submission" date="2020-09" db="EMBL/GenBank/DDBJ databases">
        <authorList>
            <person name="Kikuchi T."/>
        </authorList>
    </citation>
    <scope>NUCLEOTIDE SEQUENCE</scope>
    <source>
        <strain evidence="3">Ka4C1</strain>
    </source>
</reference>
<dbReference type="Proteomes" id="UP000659654">
    <property type="component" value="Unassembled WGS sequence"/>
</dbReference>
<dbReference type="Gene3D" id="2.40.50.140">
    <property type="entry name" value="Nucleic acid-binding proteins"/>
    <property type="match status" value="1"/>
</dbReference>
<dbReference type="AlphaFoldDB" id="A0A1I7RZ84"/>
<dbReference type="GO" id="GO:0042645">
    <property type="term" value="C:mitochondrial nucleoid"/>
    <property type="evidence" value="ECO:0007669"/>
    <property type="project" value="TreeGrafter"/>
</dbReference>
<evidence type="ECO:0000313" key="3">
    <source>
        <dbReference type="EMBL" id="CAD5220533.1"/>
    </source>
</evidence>
<evidence type="ECO:0000313" key="6">
    <source>
        <dbReference type="WBParaSite" id="BXY_0605200.1"/>
    </source>
</evidence>
<accession>A0A1I7RZ84</accession>
<dbReference type="PROSITE" id="PS50935">
    <property type="entry name" value="SSB"/>
    <property type="match status" value="1"/>
</dbReference>
<name>A0A1I7RZ84_BURXY</name>
<evidence type="ECO:0000256" key="2">
    <source>
        <dbReference type="PROSITE-ProRule" id="PRU00252"/>
    </source>
</evidence>
<dbReference type="NCBIfam" id="TIGR00621">
    <property type="entry name" value="ssb"/>
    <property type="match status" value="1"/>
</dbReference>
<gene>
    <name evidence="3" type="ORF">BXYJ_LOCUS6226</name>
</gene>
<keyword evidence="1 2" id="KW-0238">DNA-binding</keyword>
<dbReference type="PANTHER" id="PTHR10302:SF0">
    <property type="entry name" value="SINGLE-STRANDED DNA-BINDING PROTEIN, MITOCHONDRIAL"/>
    <property type="match status" value="1"/>
</dbReference>
<reference evidence="6" key="1">
    <citation type="submission" date="2016-11" db="UniProtKB">
        <authorList>
            <consortium name="WormBaseParasite"/>
        </authorList>
    </citation>
    <scope>IDENTIFICATION</scope>
</reference>
<dbReference type="GO" id="GO:0003697">
    <property type="term" value="F:single-stranded DNA binding"/>
    <property type="evidence" value="ECO:0007669"/>
    <property type="project" value="InterPro"/>
</dbReference>
<dbReference type="EMBL" id="CAJFDI010000003">
    <property type="protein sequence ID" value="CAD5220533.1"/>
    <property type="molecule type" value="Genomic_DNA"/>
</dbReference>
<organism evidence="4 6">
    <name type="scientific">Bursaphelenchus xylophilus</name>
    <name type="common">Pinewood nematode worm</name>
    <name type="synonym">Aphelenchoides xylophilus</name>
    <dbReference type="NCBI Taxonomy" id="6326"/>
    <lineage>
        <taxon>Eukaryota</taxon>
        <taxon>Metazoa</taxon>
        <taxon>Ecdysozoa</taxon>
        <taxon>Nematoda</taxon>
        <taxon>Chromadorea</taxon>
        <taxon>Rhabditida</taxon>
        <taxon>Tylenchina</taxon>
        <taxon>Tylenchomorpha</taxon>
        <taxon>Aphelenchoidea</taxon>
        <taxon>Aphelenchoididae</taxon>
        <taxon>Bursaphelenchus</taxon>
    </lineage>
</organism>
<keyword evidence="5" id="KW-1185">Reference proteome</keyword>
<dbReference type="eggNOG" id="KOG1653">
    <property type="taxonomic scope" value="Eukaryota"/>
</dbReference>
<dbReference type="SMR" id="A0A1I7RZ84"/>
<dbReference type="CDD" id="cd04496">
    <property type="entry name" value="SSB_OBF"/>
    <property type="match status" value="1"/>
</dbReference>
<dbReference type="OrthoDB" id="1078367at2759"/>
<dbReference type="PANTHER" id="PTHR10302">
    <property type="entry name" value="SINGLE-STRANDED DNA-BINDING PROTEIN"/>
    <property type="match status" value="1"/>
</dbReference>
<dbReference type="GO" id="GO:0006264">
    <property type="term" value="P:mitochondrial DNA replication"/>
    <property type="evidence" value="ECO:0007669"/>
    <property type="project" value="TreeGrafter"/>
</dbReference>
<dbReference type="InterPro" id="IPR012340">
    <property type="entry name" value="NA-bd_OB-fold"/>
</dbReference>
<evidence type="ECO:0000313" key="4">
    <source>
        <dbReference type="Proteomes" id="UP000095284"/>
    </source>
</evidence>
<dbReference type="Pfam" id="PF00436">
    <property type="entry name" value="SSB"/>
    <property type="match status" value="1"/>
</dbReference>
<dbReference type="InterPro" id="IPR000424">
    <property type="entry name" value="Primosome_PriB/ssb"/>
</dbReference>
<sequence>MFRLASALRPCTSSIRQISTSKALSEGFGAVPKGFNQYKESTFDEDPAERPHRRPLPSVNRIELIGGVASDIRLNQTQNGKDIASFTVATNVEVRRVDGSLAEFTDFHNVTVFGPLVKFVQNNLQKGSRVVINGRLSYIGGVADELGNRTPKQAVITAELVQPLARITKRVE</sequence>
<dbReference type="EMBL" id="CAJFCV020000003">
    <property type="protein sequence ID" value="CAG9106748.1"/>
    <property type="molecule type" value="Genomic_DNA"/>
</dbReference>
<dbReference type="Proteomes" id="UP000095284">
    <property type="component" value="Unplaced"/>
</dbReference>
<dbReference type="InterPro" id="IPR011344">
    <property type="entry name" value="ssDNA-bd"/>
</dbReference>
<dbReference type="SUPFAM" id="SSF50249">
    <property type="entry name" value="Nucleic acid-binding proteins"/>
    <property type="match status" value="1"/>
</dbReference>
<dbReference type="Proteomes" id="UP000582659">
    <property type="component" value="Unassembled WGS sequence"/>
</dbReference>
<proteinExistence type="predicted"/>
<evidence type="ECO:0000256" key="1">
    <source>
        <dbReference type="ARBA" id="ARBA00023125"/>
    </source>
</evidence>